<evidence type="ECO:0000313" key="2">
    <source>
        <dbReference type="EMBL" id="EEJ42639.1"/>
    </source>
</evidence>
<dbReference type="HOGENOM" id="CLU_2844592_0_0_9"/>
<dbReference type="AlphaFoldDB" id="C2KJA2"/>
<sequence length="65" mass="7150">MSSKTLAVLLMIAAPFIMFGIVYVFGWLLTLCVMLFGISLSSARTMGVAMSLVIAIMFINYQSHK</sequence>
<feature type="transmembrane region" description="Helical" evidence="1">
    <location>
        <begin position="42"/>
        <end position="61"/>
    </location>
</feature>
<keyword evidence="1" id="KW-1133">Transmembrane helix</keyword>
<accession>C2KJA2</accession>
<gene>
    <name evidence="2" type="ORF">HMPREF0555_0718</name>
</gene>
<dbReference type="Proteomes" id="UP000004283">
    <property type="component" value="Unassembled WGS sequence"/>
</dbReference>
<evidence type="ECO:0000313" key="3">
    <source>
        <dbReference type="Proteomes" id="UP000004283"/>
    </source>
</evidence>
<keyword evidence="1" id="KW-0812">Transmembrane</keyword>
<keyword evidence="1" id="KW-0472">Membrane</keyword>
<proteinExistence type="predicted"/>
<organism evidence="2 3">
    <name type="scientific">Leuconostoc mesenteroides subsp. cremoris ATCC 19254</name>
    <dbReference type="NCBI Taxonomy" id="586220"/>
    <lineage>
        <taxon>Bacteria</taxon>
        <taxon>Bacillati</taxon>
        <taxon>Bacillota</taxon>
        <taxon>Bacilli</taxon>
        <taxon>Lactobacillales</taxon>
        <taxon>Lactobacillaceae</taxon>
        <taxon>Leuconostoc</taxon>
    </lineage>
</organism>
<evidence type="ECO:0000256" key="1">
    <source>
        <dbReference type="SAM" id="Phobius"/>
    </source>
</evidence>
<comment type="caution">
    <text evidence="2">The sequence shown here is derived from an EMBL/GenBank/DDBJ whole genome shotgun (WGS) entry which is preliminary data.</text>
</comment>
<protein>
    <submittedName>
        <fullName evidence="2">Uncharacterized protein</fullName>
    </submittedName>
</protein>
<reference evidence="2 3" key="1">
    <citation type="submission" date="2009-04" db="EMBL/GenBank/DDBJ databases">
        <authorList>
            <person name="Qin X."/>
            <person name="Bachman B."/>
            <person name="Battles P."/>
            <person name="Bell A."/>
            <person name="Bess C."/>
            <person name="Bickham C."/>
            <person name="Chaboub L."/>
            <person name="Chen D."/>
            <person name="Coyle M."/>
            <person name="Deiros D.R."/>
            <person name="Dinh H."/>
            <person name="Forbes L."/>
            <person name="Fowler G."/>
            <person name="Francisco L."/>
            <person name="Fu Q."/>
            <person name="Gubbala S."/>
            <person name="Hale W."/>
            <person name="Han Y."/>
            <person name="Hemphill L."/>
            <person name="Highlander S.K."/>
            <person name="Hirani K."/>
            <person name="Hogues M."/>
            <person name="Jackson L."/>
            <person name="Jakkamsetti A."/>
            <person name="Javaid M."/>
            <person name="Jiang H."/>
            <person name="Korchina V."/>
            <person name="Kovar C."/>
            <person name="Lara F."/>
            <person name="Lee S."/>
            <person name="Mata R."/>
            <person name="Mathew T."/>
            <person name="Moen C."/>
            <person name="Morales K."/>
            <person name="Munidasa M."/>
            <person name="Nazareth L."/>
            <person name="Ngo R."/>
            <person name="Nguyen L."/>
            <person name="Okwuonu G."/>
            <person name="Ongeri F."/>
            <person name="Patil S."/>
            <person name="Petrosino J."/>
            <person name="Pham C."/>
            <person name="Pham P."/>
            <person name="Pu L.-L."/>
            <person name="Puazo M."/>
            <person name="Raj R."/>
            <person name="Reid J."/>
            <person name="Rouhana J."/>
            <person name="Saada N."/>
            <person name="Shang Y."/>
            <person name="Simmons D."/>
            <person name="Thornton R."/>
            <person name="Warren J."/>
            <person name="Weissenberger G."/>
            <person name="Zhang J."/>
            <person name="Zhang L."/>
            <person name="Zhou C."/>
            <person name="Zhu D."/>
            <person name="Muzny D."/>
            <person name="Worley K."/>
            <person name="Gibbs R."/>
        </authorList>
    </citation>
    <scope>NUCLEOTIDE SEQUENCE [LARGE SCALE GENOMIC DNA]</scope>
    <source>
        <strain evidence="2 3">ATCC 19254</strain>
    </source>
</reference>
<feature type="transmembrane region" description="Helical" evidence="1">
    <location>
        <begin position="7"/>
        <end position="36"/>
    </location>
</feature>
<dbReference type="EMBL" id="ACKV01000035">
    <property type="protein sequence ID" value="EEJ42639.1"/>
    <property type="molecule type" value="Genomic_DNA"/>
</dbReference>
<name>C2KJA2_LEUMC</name>